<organism evidence="11 12">
    <name type="scientific">Qipengyuania spongiae</name>
    <dbReference type="NCBI Taxonomy" id="2909673"/>
    <lineage>
        <taxon>Bacteria</taxon>
        <taxon>Pseudomonadati</taxon>
        <taxon>Pseudomonadota</taxon>
        <taxon>Alphaproteobacteria</taxon>
        <taxon>Sphingomonadales</taxon>
        <taxon>Erythrobacteraceae</taxon>
        <taxon>Qipengyuania</taxon>
    </lineage>
</organism>
<dbReference type="Gene3D" id="3.10.20.310">
    <property type="entry name" value="membrane protein fhac"/>
    <property type="match status" value="1"/>
</dbReference>
<evidence type="ECO:0000259" key="9">
    <source>
        <dbReference type="Pfam" id="PF03799"/>
    </source>
</evidence>
<dbReference type="PANTHER" id="PTHR35851">
    <property type="entry name" value="CELL DIVISION PROTEIN FTSQ"/>
    <property type="match status" value="1"/>
</dbReference>
<dbReference type="PANTHER" id="PTHR35851:SF1">
    <property type="entry name" value="CELL DIVISION PROTEIN FTSQ"/>
    <property type="match status" value="1"/>
</dbReference>
<dbReference type="HAMAP" id="MF_00911">
    <property type="entry name" value="FtsQ_subfam"/>
    <property type="match status" value="1"/>
</dbReference>
<dbReference type="InterPro" id="IPR026579">
    <property type="entry name" value="FtsQ"/>
</dbReference>
<keyword evidence="2 7" id="KW-0997">Cell inner membrane</keyword>
<feature type="domain" description="Cell division protein FtsQ/DivIB C-terminal" evidence="9">
    <location>
        <begin position="169"/>
        <end position="276"/>
    </location>
</feature>
<evidence type="ECO:0000313" key="11">
    <source>
        <dbReference type="EMBL" id="UVI40489.1"/>
    </source>
</evidence>
<keyword evidence="4 7" id="KW-0812">Transmembrane</keyword>
<keyword evidence="6 7" id="KW-0131">Cell cycle</keyword>
<evidence type="ECO:0000256" key="8">
    <source>
        <dbReference type="SAM" id="MobiDB-lite"/>
    </source>
</evidence>
<keyword evidence="1 7" id="KW-1003">Cell membrane</keyword>
<sequence length="303" mass="33084">MAKVKRSAPGVRRSAATRSRNQKARAARKHTASAFDRFLATLPFTDEQLHRIFLFLIIGTALAAVWFVASLAGLPALAHERMAHSAAEAGFEVRRVKVTGVERMNELQVYERALAERERPMALVDLEALRTRLLDLSWVRDARVSRQLPDTLIIDIVERQEHAVLARPDRLMLVDATGHELEPVSSANAKGKLLISGPGAKKQVAELDGLLDAAPALKPQVAEAEWVGNRRWNLTFKTGQMLALPEENSSAALVRFAKLDGMHRLLGGKVVAVDMRVQGQAAFRCSGGPCNQNSLASAAPANP</sequence>
<evidence type="ECO:0000256" key="1">
    <source>
        <dbReference type="ARBA" id="ARBA00022475"/>
    </source>
</evidence>
<evidence type="ECO:0000256" key="2">
    <source>
        <dbReference type="ARBA" id="ARBA00022519"/>
    </source>
</evidence>
<dbReference type="InterPro" id="IPR013685">
    <property type="entry name" value="POTRA_FtsQ_type"/>
</dbReference>
<keyword evidence="7" id="KW-0472">Membrane</keyword>
<evidence type="ECO:0000256" key="3">
    <source>
        <dbReference type="ARBA" id="ARBA00022618"/>
    </source>
</evidence>
<gene>
    <name evidence="7" type="primary">ftsQ</name>
    <name evidence="11" type="ORF">L1F33_05980</name>
</gene>
<comment type="similarity">
    <text evidence="7">Belongs to the FtsQ/DivIB family. FtsQ subfamily.</text>
</comment>
<evidence type="ECO:0000256" key="7">
    <source>
        <dbReference type="HAMAP-Rule" id="MF_00911"/>
    </source>
</evidence>
<evidence type="ECO:0000256" key="5">
    <source>
        <dbReference type="ARBA" id="ARBA00022989"/>
    </source>
</evidence>
<evidence type="ECO:0000259" key="10">
    <source>
        <dbReference type="Pfam" id="PF08478"/>
    </source>
</evidence>
<name>A0ABY5T6A7_9SPHN</name>
<accession>A0ABY5T6A7</accession>
<keyword evidence="3 7" id="KW-0132">Cell division</keyword>
<dbReference type="InterPro" id="IPR005548">
    <property type="entry name" value="Cell_div_FtsQ/DivIB_C"/>
</dbReference>
<dbReference type="Pfam" id="PF08478">
    <property type="entry name" value="POTRA_1"/>
    <property type="match status" value="1"/>
</dbReference>
<evidence type="ECO:0000256" key="6">
    <source>
        <dbReference type="ARBA" id="ARBA00023306"/>
    </source>
</evidence>
<dbReference type="Proteomes" id="UP001065265">
    <property type="component" value="Chromosome"/>
</dbReference>
<feature type="region of interest" description="Disordered" evidence="8">
    <location>
        <begin position="1"/>
        <end position="26"/>
    </location>
</feature>
<keyword evidence="5 7" id="KW-1133">Transmembrane helix</keyword>
<feature type="domain" description="POTRA" evidence="10">
    <location>
        <begin position="91"/>
        <end position="159"/>
    </location>
</feature>
<comment type="subcellular location">
    <subcellularLocation>
        <location evidence="7">Cell inner membrane</location>
        <topology evidence="7">Single-pass type II membrane protein</topology>
    </subcellularLocation>
    <text evidence="7">Localizes to the division septum.</text>
</comment>
<dbReference type="Pfam" id="PF03799">
    <property type="entry name" value="FtsQ_DivIB_C"/>
    <property type="match status" value="1"/>
</dbReference>
<evidence type="ECO:0000313" key="12">
    <source>
        <dbReference type="Proteomes" id="UP001065265"/>
    </source>
</evidence>
<protein>
    <recommendedName>
        <fullName evidence="7">Cell division protein FtsQ</fullName>
    </recommendedName>
</protein>
<proteinExistence type="inferred from homology"/>
<keyword evidence="12" id="KW-1185">Reference proteome</keyword>
<feature type="transmembrane region" description="Helical" evidence="7">
    <location>
        <begin position="52"/>
        <end position="74"/>
    </location>
</feature>
<reference evidence="11" key="1">
    <citation type="submission" date="2022-02" db="EMBL/GenBank/DDBJ databases">
        <title>Qipengyuania spongiae sp. nov., isolated from marine sponge.</title>
        <authorList>
            <person name="Li Z."/>
            <person name="Zhang M."/>
        </authorList>
    </citation>
    <scope>NUCLEOTIDE SEQUENCE</scope>
    <source>
        <strain evidence="11">PHS-Z21</strain>
    </source>
</reference>
<comment type="function">
    <text evidence="7">Essential cell division protein.</text>
</comment>
<dbReference type="RefSeq" id="WP_265560831.1">
    <property type="nucleotide sequence ID" value="NZ_CP092471.1"/>
</dbReference>
<dbReference type="EMBL" id="CP092471">
    <property type="protein sequence ID" value="UVI40489.1"/>
    <property type="molecule type" value="Genomic_DNA"/>
</dbReference>
<evidence type="ECO:0000256" key="4">
    <source>
        <dbReference type="ARBA" id="ARBA00022692"/>
    </source>
</evidence>